<protein>
    <submittedName>
        <fullName evidence="2">Uncharacterized protein</fullName>
    </submittedName>
</protein>
<feature type="region of interest" description="Disordered" evidence="1">
    <location>
        <begin position="60"/>
        <end position="97"/>
    </location>
</feature>
<gene>
    <name evidence="2" type="ORF">EMCG_09383</name>
</gene>
<accession>A0A0G2J9W9</accession>
<evidence type="ECO:0000313" key="3">
    <source>
        <dbReference type="Proteomes" id="UP000034164"/>
    </source>
</evidence>
<dbReference type="Proteomes" id="UP000034164">
    <property type="component" value="Unassembled WGS sequence"/>
</dbReference>
<dbReference type="VEuPathDB" id="FungiDB:EMCG_09383"/>
<reference evidence="3" key="1">
    <citation type="journal article" date="2015" name="PLoS Genet.">
        <title>The dynamic genome and transcriptome of the human fungal pathogen Blastomyces and close relative Emmonsia.</title>
        <authorList>
            <person name="Munoz J.F."/>
            <person name="Gauthier G.M."/>
            <person name="Desjardins C.A."/>
            <person name="Gallo J.E."/>
            <person name="Holder J."/>
            <person name="Sullivan T.D."/>
            <person name="Marty A.J."/>
            <person name="Carmen J.C."/>
            <person name="Chen Z."/>
            <person name="Ding L."/>
            <person name="Gujja S."/>
            <person name="Magrini V."/>
            <person name="Misas E."/>
            <person name="Mitreva M."/>
            <person name="Priest M."/>
            <person name="Saif S."/>
            <person name="Whiston E.A."/>
            <person name="Young S."/>
            <person name="Zeng Q."/>
            <person name="Goldman W.E."/>
            <person name="Mardis E.R."/>
            <person name="Taylor J.W."/>
            <person name="McEwen J.G."/>
            <person name="Clay O.K."/>
            <person name="Klein B.S."/>
            <person name="Cuomo C.A."/>
        </authorList>
    </citation>
    <scope>NUCLEOTIDE SEQUENCE [LARGE SCALE GENOMIC DNA]</scope>
    <source>
        <strain evidence="3">UAMH 3008</strain>
    </source>
</reference>
<feature type="compositionally biased region" description="Acidic residues" evidence="1">
    <location>
        <begin position="60"/>
        <end position="71"/>
    </location>
</feature>
<comment type="caution">
    <text evidence="2">The sequence shown here is derived from an EMBL/GenBank/DDBJ whole genome shotgun (WGS) entry which is preliminary data.</text>
</comment>
<evidence type="ECO:0000256" key="1">
    <source>
        <dbReference type="SAM" id="MobiDB-lite"/>
    </source>
</evidence>
<evidence type="ECO:0000313" key="2">
    <source>
        <dbReference type="EMBL" id="KKZ64711.1"/>
    </source>
</evidence>
<proteinExistence type="predicted"/>
<sequence>MGVEAYVWVRDKARSMARVDVAKGHWEVSAFQGSGALHYDWLTAGVAEQNSRLLRLLIDEGDDEGDDEEDEVKTKRRRRYASSSRYGSTYLSSEASN</sequence>
<name>A0A0G2J9W9_9EURO</name>
<organism evidence="2 3">
    <name type="scientific">[Emmonsia] crescens</name>
    <dbReference type="NCBI Taxonomy" id="73230"/>
    <lineage>
        <taxon>Eukaryota</taxon>
        <taxon>Fungi</taxon>
        <taxon>Dikarya</taxon>
        <taxon>Ascomycota</taxon>
        <taxon>Pezizomycotina</taxon>
        <taxon>Eurotiomycetes</taxon>
        <taxon>Eurotiomycetidae</taxon>
        <taxon>Onygenales</taxon>
        <taxon>Ajellomycetaceae</taxon>
        <taxon>Emergomyces</taxon>
    </lineage>
</organism>
<feature type="compositionally biased region" description="Low complexity" evidence="1">
    <location>
        <begin position="81"/>
        <end position="97"/>
    </location>
</feature>
<dbReference type="AlphaFoldDB" id="A0A0G2J9W9"/>
<dbReference type="EMBL" id="LCZI01000752">
    <property type="protein sequence ID" value="KKZ64711.1"/>
    <property type="molecule type" value="Genomic_DNA"/>
</dbReference>